<name>A0A9P5PIG7_9AGAR</name>
<proteinExistence type="predicted"/>
<dbReference type="Proteomes" id="UP000772434">
    <property type="component" value="Unassembled WGS sequence"/>
</dbReference>
<comment type="caution">
    <text evidence="2">The sequence shown here is derived from an EMBL/GenBank/DDBJ whole genome shotgun (WGS) entry which is preliminary data.</text>
</comment>
<feature type="compositionally biased region" description="Polar residues" evidence="1">
    <location>
        <begin position="423"/>
        <end position="434"/>
    </location>
</feature>
<protein>
    <submittedName>
        <fullName evidence="2">Uncharacterized protein</fullName>
    </submittedName>
</protein>
<evidence type="ECO:0000313" key="2">
    <source>
        <dbReference type="EMBL" id="KAF9063879.1"/>
    </source>
</evidence>
<organism evidence="2 3">
    <name type="scientific">Rhodocollybia butyracea</name>
    <dbReference type="NCBI Taxonomy" id="206335"/>
    <lineage>
        <taxon>Eukaryota</taxon>
        <taxon>Fungi</taxon>
        <taxon>Dikarya</taxon>
        <taxon>Basidiomycota</taxon>
        <taxon>Agaricomycotina</taxon>
        <taxon>Agaricomycetes</taxon>
        <taxon>Agaricomycetidae</taxon>
        <taxon>Agaricales</taxon>
        <taxon>Marasmiineae</taxon>
        <taxon>Omphalotaceae</taxon>
        <taxon>Rhodocollybia</taxon>
    </lineage>
</organism>
<dbReference type="OrthoDB" id="3060725at2759"/>
<feature type="region of interest" description="Disordered" evidence="1">
    <location>
        <begin position="412"/>
        <end position="445"/>
    </location>
</feature>
<dbReference type="AlphaFoldDB" id="A0A9P5PIG7"/>
<accession>A0A9P5PIG7</accession>
<dbReference type="EMBL" id="JADNRY010000136">
    <property type="protein sequence ID" value="KAF9063879.1"/>
    <property type="molecule type" value="Genomic_DNA"/>
</dbReference>
<evidence type="ECO:0000313" key="3">
    <source>
        <dbReference type="Proteomes" id="UP000772434"/>
    </source>
</evidence>
<evidence type="ECO:0000256" key="1">
    <source>
        <dbReference type="SAM" id="MobiDB-lite"/>
    </source>
</evidence>
<sequence>MSYHDYLPNSFASPTFNARSQPGGINQRLAKAIAEMKHGAFANAEVDKHFFRRNENTWSDNYNFRDANAHCFTANVFGEILGSAHGTFLGAQGNHFPGNDSNNPNQLTDNSKAKNVFALGLPTGAENDLKDHYFNQICTAMHMRNSDIDEEFKNNKTYNIKEFIKPLGDGQPEECIVLTGPLMYTGHTTNQANKAVDYPAHAQKRIVKKRGAVDAFKENEESDTASETSSASSNPVMPVGKDVFIGAQYDPRLLADYGGPMFNQRLARIIQQDFRNAAGDFIPPWKYWDELRPGTLVIANISIVVYVLPGKGTFPCRKIYHANVNSLKVLDHSDVPVDVAEIASVQRERRGNATATSDAGSVAFQSLFLNRAATNSAVALSTENVGASTSAVEPTKTELTPIHFSVDISSGDVVMNEEKTEPTKNSAGSVSVTPDSKKDGKKPRR</sequence>
<keyword evidence="3" id="KW-1185">Reference proteome</keyword>
<reference evidence="2" key="1">
    <citation type="submission" date="2020-11" db="EMBL/GenBank/DDBJ databases">
        <authorList>
            <consortium name="DOE Joint Genome Institute"/>
            <person name="Ahrendt S."/>
            <person name="Riley R."/>
            <person name="Andreopoulos W."/>
            <person name="Labutti K."/>
            <person name="Pangilinan J."/>
            <person name="Ruiz-Duenas F.J."/>
            <person name="Barrasa J.M."/>
            <person name="Sanchez-Garcia M."/>
            <person name="Camarero S."/>
            <person name="Miyauchi S."/>
            <person name="Serrano A."/>
            <person name="Linde D."/>
            <person name="Babiker R."/>
            <person name="Drula E."/>
            <person name="Ayuso-Fernandez I."/>
            <person name="Pacheco R."/>
            <person name="Padilla G."/>
            <person name="Ferreira P."/>
            <person name="Barriuso J."/>
            <person name="Kellner H."/>
            <person name="Castanera R."/>
            <person name="Alfaro M."/>
            <person name="Ramirez L."/>
            <person name="Pisabarro A.G."/>
            <person name="Kuo A."/>
            <person name="Tritt A."/>
            <person name="Lipzen A."/>
            <person name="He G."/>
            <person name="Yan M."/>
            <person name="Ng V."/>
            <person name="Cullen D."/>
            <person name="Martin F."/>
            <person name="Rosso M.-N."/>
            <person name="Henrissat B."/>
            <person name="Hibbett D."/>
            <person name="Martinez A.T."/>
            <person name="Grigoriev I.V."/>
        </authorList>
    </citation>
    <scope>NUCLEOTIDE SEQUENCE</scope>
    <source>
        <strain evidence="2">AH 40177</strain>
    </source>
</reference>
<gene>
    <name evidence="2" type="ORF">BDP27DRAFT_1426433</name>
</gene>